<dbReference type="EMBL" id="JAULRT010000052">
    <property type="protein sequence ID" value="MDO3382420.1"/>
    <property type="molecule type" value="Genomic_DNA"/>
</dbReference>
<proteinExistence type="predicted"/>
<gene>
    <name evidence="1" type="ORF">QWI16_09560</name>
</gene>
<comment type="caution">
    <text evidence="1">The sequence shown here is derived from an EMBL/GenBank/DDBJ whole genome shotgun (WGS) entry which is preliminary data.</text>
</comment>
<dbReference type="Pfam" id="PF19614">
    <property type="entry name" value="DUF6119"/>
    <property type="match status" value="1"/>
</dbReference>
<dbReference type="InterPro" id="IPR026487">
    <property type="entry name" value="CHP04141"/>
</dbReference>
<organism evidence="1 2">
    <name type="scientific">Gilvimarinus algae</name>
    <dbReference type="NCBI Taxonomy" id="3058037"/>
    <lineage>
        <taxon>Bacteria</taxon>
        <taxon>Pseudomonadati</taxon>
        <taxon>Pseudomonadota</taxon>
        <taxon>Gammaproteobacteria</taxon>
        <taxon>Cellvibrionales</taxon>
        <taxon>Cellvibrionaceae</taxon>
        <taxon>Gilvimarinus</taxon>
    </lineage>
</organism>
<name>A0ABT8TFK6_9GAMM</name>
<accession>A0ABT8TFK6</accession>
<sequence>MDLGKITLYLSKEKKTLEEVIDNSKLPNESARFVVKDFSYKERSCRFYCRQISGGTTDNPPWLNFVNSGIGDANPINFSSTYTRPTGLLLVEWGERIVAASFGLQAGSWLKKYLFEPDFGVKVAMNLCGNKKVRQAKSSIQLATTQMIDRQLSRPSEAFDFGMGETEFLQYISAHFLANEKITLQGKDCLTIKLAGDDKLSWDTLFDFIEQFLDAFSKETYKELFPNYPNLTPVSNEKIEDLDNKLLSFIAGKEFDKFHLSIPEFIPDDEYSFTYRHGRGMKKINVHSHVDAKHIVEEKLFRNLEDVSIQSLNNKKIYAYSHEESKIVEGRYWKLYDCIVTEIEDEGSCYTLSAGVWRKVDDDFYNAVNNFVKGISEEDIPKQYHDIPIFCMESKRNKEAVFNSEYCKKDDKSILFDQSKLKIGKGRADKEFCDILKLDNRKGEIIHVKRLGGSSAVNHLFSQARFYCEFFLTDETFVQEIRNHITDSKHALKSEFLAHVKENLSDVCGQDYIVRLWILYDNKLKEIPKLESLPLMAKYELKLTYEKLRNALKYSDITFSMIPVMLTGHKEEIRTDTARK</sequence>
<evidence type="ECO:0000313" key="1">
    <source>
        <dbReference type="EMBL" id="MDO3382420.1"/>
    </source>
</evidence>
<evidence type="ECO:0000313" key="2">
    <source>
        <dbReference type="Proteomes" id="UP001168380"/>
    </source>
</evidence>
<dbReference type="NCBIfam" id="TIGR04141">
    <property type="entry name" value="TIGR04141 family sporadically distributed protein"/>
    <property type="match status" value="1"/>
</dbReference>
<reference evidence="1" key="1">
    <citation type="submission" date="2023-07" db="EMBL/GenBank/DDBJ databases">
        <title>Gilvimarinus algae sp. nov., isolated from the surface of Kelp.</title>
        <authorList>
            <person name="Sun Y.Y."/>
            <person name="Gong Y."/>
            <person name="Du Z.J."/>
        </authorList>
    </citation>
    <scope>NUCLEOTIDE SEQUENCE</scope>
    <source>
        <strain evidence="1">SDUM040014</strain>
    </source>
</reference>
<dbReference type="Proteomes" id="UP001168380">
    <property type="component" value="Unassembled WGS sequence"/>
</dbReference>
<dbReference type="RefSeq" id="WP_302712664.1">
    <property type="nucleotide sequence ID" value="NZ_JAULRT010000052.1"/>
</dbReference>
<protein>
    <submittedName>
        <fullName evidence="1">TIGR04141 family sporadically distributed protein</fullName>
    </submittedName>
</protein>
<keyword evidence="2" id="KW-1185">Reference proteome</keyword>